<feature type="compositionally biased region" description="Polar residues" evidence="2">
    <location>
        <begin position="1"/>
        <end position="10"/>
    </location>
</feature>
<dbReference type="Gene3D" id="1.25.40.10">
    <property type="entry name" value="Tetratricopeptide repeat domain"/>
    <property type="match status" value="1"/>
</dbReference>
<dbReference type="OrthoDB" id="3182116at2"/>
<keyword evidence="3" id="KW-0812">Transmembrane</keyword>
<dbReference type="STRING" id="633147.Olsu_1451"/>
<dbReference type="eggNOG" id="COG0457">
    <property type="taxonomic scope" value="Bacteria"/>
</dbReference>
<dbReference type="PROSITE" id="PS50005">
    <property type="entry name" value="TPR"/>
    <property type="match status" value="1"/>
</dbReference>
<dbReference type="HOGENOM" id="CLU_077392_0_0_11"/>
<feature type="transmembrane region" description="Helical" evidence="3">
    <location>
        <begin position="64"/>
        <end position="87"/>
    </location>
</feature>
<feature type="region of interest" description="Disordered" evidence="2">
    <location>
        <begin position="1"/>
        <end position="57"/>
    </location>
</feature>
<gene>
    <name evidence="4" type="ordered locus">Olsu_1451</name>
</gene>
<evidence type="ECO:0000256" key="2">
    <source>
        <dbReference type="SAM" id="MobiDB-lite"/>
    </source>
</evidence>
<dbReference type="EMBL" id="CP002106">
    <property type="protein sequence ID" value="ADK68553.1"/>
    <property type="molecule type" value="Genomic_DNA"/>
</dbReference>
<feature type="repeat" description="TPR" evidence="1">
    <location>
        <begin position="238"/>
        <end position="271"/>
    </location>
</feature>
<keyword evidence="3" id="KW-0472">Membrane</keyword>
<dbReference type="RefSeq" id="WP_013252305.1">
    <property type="nucleotide sequence ID" value="NC_014363.1"/>
</dbReference>
<protein>
    <submittedName>
        <fullName evidence="4">Tetratricopeptide TPR_2 repeat protein</fullName>
    </submittedName>
</protein>
<reference evidence="4 5" key="1">
    <citation type="journal article" date="2010" name="Stand. Genomic Sci.">
        <title>Complete genome sequence of Olsenella uli type strain (VPI D76D-27C).</title>
        <authorList>
            <person name="Goker M."/>
            <person name="Held B."/>
            <person name="Lucas S."/>
            <person name="Nolan M."/>
            <person name="Yasawong M."/>
            <person name="Glavina Del Rio T."/>
            <person name="Tice H."/>
            <person name="Cheng J.F."/>
            <person name="Bruce D."/>
            <person name="Detter J.C."/>
            <person name="Tapia R."/>
            <person name="Han C."/>
            <person name="Goodwin L."/>
            <person name="Pitluck S."/>
            <person name="Liolios K."/>
            <person name="Ivanova N."/>
            <person name="Mavromatis K."/>
            <person name="Mikhailova N."/>
            <person name="Pati A."/>
            <person name="Chen A."/>
            <person name="Palaniappan K."/>
            <person name="Land M."/>
            <person name="Hauser L."/>
            <person name="Chang Y.J."/>
            <person name="Jeffries C.D."/>
            <person name="Rohde M."/>
            <person name="Sikorski J."/>
            <person name="Pukall R."/>
            <person name="Woyke T."/>
            <person name="Bristow J."/>
            <person name="Eisen J.A."/>
            <person name="Markowitz V."/>
            <person name="Hugenholtz P."/>
            <person name="Kyrpides N.C."/>
            <person name="Klenk H.P."/>
            <person name="Lapidus A."/>
        </authorList>
    </citation>
    <scope>NUCLEOTIDE SEQUENCE [LARGE SCALE GENOMIC DNA]</scope>
    <source>
        <strain evidence="5">ATCC 49627 / DSM 7084 / CIP 109912 / JCM 12494 / NCIMB 702895 / VPI D76D-27C</strain>
    </source>
</reference>
<name>E1QWQ0_OLSUV</name>
<dbReference type="Pfam" id="PF13181">
    <property type="entry name" value="TPR_8"/>
    <property type="match status" value="1"/>
</dbReference>
<keyword evidence="3" id="KW-1133">Transmembrane helix</keyword>
<feature type="region of interest" description="Disordered" evidence="2">
    <location>
        <begin position="94"/>
        <end position="126"/>
    </location>
</feature>
<sequence length="324" mass="33216">MAQNGSSSSRQNKRLARARVAPMDGGGPAAKGRAGKGASPKGPSKPKPAPAEARRARKRRTMEIVVVAFAVIMALSMMLPSLASIFANKSSSSVQEQSTDGTDDSTSEGSPASSDAASSSSETKSGVEAADAKYSAAIASLESRLEGDPDNLATLLNLGDSCMSWAYSVSRSSATDADKSHANDLYARAIGYFDRYLALNDSNAVRVDRALCQYYSGDADAAKTALEELTQGSAADYGPAWANLGLLYESSRDADAARSAYGKATETDPDDEYGAKSFAETRLAALNVAQNSASSTSSTSAGPAADGTAAGLSDALANASGTTL</sequence>
<evidence type="ECO:0000256" key="3">
    <source>
        <dbReference type="SAM" id="Phobius"/>
    </source>
</evidence>
<evidence type="ECO:0000313" key="4">
    <source>
        <dbReference type="EMBL" id="ADK68553.1"/>
    </source>
</evidence>
<dbReference type="InterPro" id="IPR019734">
    <property type="entry name" value="TPR_rpt"/>
</dbReference>
<keyword evidence="1" id="KW-0802">TPR repeat</keyword>
<evidence type="ECO:0000256" key="1">
    <source>
        <dbReference type="PROSITE-ProRule" id="PRU00339"/>
    </source>
</evidence>
<dbReference type="KEGG" id="ols:Olsu_1451"/>
<dbReference type="PATRIC" id="fig|633147.7.peg.70"/>
<organism evidence="4 5">
    <name type="scientific">Olsenella uli (strain ATCC 49627 / DSM 7084 / CCUG 31166 / CIP 109912 / JCM 12494 / LMG 11480 / NCIMB 702895 / VPI D76D-27C)</name>
    <name type="common">Lactobacillus uli</name>
    <dbReference type="NCBI Taxonomy" id="633147"/>
    <lineage>
        <taxon>Bacteria</taxon>
        <taxon>Bacillati</taxon>
        <taxon>Actinomycetota</taxon>
        <taxon>Coriobacteriia</taxon>
        <taxon>Coriobacteriales</taxon>
        <taxon>Atopobiaceae</taxon>
        <taxon>Olsenella</taxon>
    </lineage>
</organism>
<feature type="compositionally biased region" description="Low complexity" evidence="2">
    <location>
        <begin position="30"/>
        <end position="42"/>
    </location>
</feature>
<dbReference type="Proteomes" id="UP000000333">
    <property type="component" value="Chromosome"/>
</dbReference>
<dbReference type="GeneID" id="78513203"/>
<evidence type="ECO:0000313" key="5">
    <source>
        <dbReference type="Proteomes" id="UP000000333"/>
    </source>
</evidence>
<proteinExistence type="predicted"/>
<dbReference type="AlphaFoldDB" id="E1QWQ0"/>
<dbReference type="InterPro" id="IPR011990">
    <property type="entry name" value="TPR-like_helical_dom_sf"/>
</dbReference>
<dbReference type="SUPFAM" id="SSF48452">
    <property type="entry name" value="TPR-like"/>
    <property type="match status" value="1"/>
</dbReference>
<keyword evidence="5" id="KW-1185">Reference proteome</keyword>
<feature type="compositionally biased region" description="Low complexity" evidence="2">
    <location>
        <begin position="107"/>
        <end position="126"/>
    </location>
</feature>
<accession>E1QWQ0</accession>